<comment type="caution">
    <text evidence="1">The sequence shown here is derived from an EMBL/GenBank/DDBJ whole genome shotgun (WGS) entry which is preliminary data.</text>
</comment>
<organism evidence="1 2">
    <name type="scientific">Streptomyces natalensis ATCC 27448</name>
    <dbReference type="NCBI Taxonomy" id="1240678"/>
    <lineage>
        <taxon>Bacteria</taxon>
        <taxon>Bacillati</taxon>
        <taxon>Actinomycetota</taxon>
        <taxon>Actinomycetes</taxon>
        <taxon>Kitasatosporales</taxon>
        <taxon>Streptomycetaceae</taxon>
        <taxon>Streptomyces</taxon>
    </lineage>
</organism>
<keyword evidence="2" id="KW-1185">Reference proteome</keyword>
<reference evidence="1 2" key="1">
    <citation type="submission" date="2014-09" db="EMBL/GenBank/DDBJ databases">
        <title>Draft genome sequence of Streptomyces natalensis ATCC 27448, producer of the antifungal pimaricin.</title>
        <authorList>
            <person name="Mendes M.V."/>
            <person name="Beites T."/>
            <person name="Pires S."/>
            <person name="Santos C.L."/>
            <person name="Moradas-Ferreira P."/>
        </authorList>
    </citation>
    <scope>NUCLEOTIDE SEQUENCE [LARGE SCALE GENOMIC DNA]</scope>
    <source>
        <strain evidence="1 2">ATCC 27448</strain>
    </source>
</reference>
<gene>
    <name evidence="1" type="ORF">SNA_00445</name>
</gene>
<dbReference type="EMBL" id="JRKI01000002">
    <property type="protein sequence ID" value="KIZ19692.1"/>
    <property type="molecule type" value="Genomic_DNA"/>
</dbReference>
<sequence>MLFAARSAVALYRLLDVSPVFSGDHRITRLFTLVPGSDFGVDVLSAIEAVGGRTVPWSEACAGTYDLVVAASPKGDVPMLRGTHVLLPHGAGFNKSLPEEGSADSASGLDPAYLLRADDAAPIALHAVAHPEQLARLAAVAPQAARNTKVIGDPTLERVLASYPRRDHYRTALGTGPRKLLVLASTWGPDSLIRRRPELPAQLAAHLPHDAYQLALIVHPNERSLLGTYELTERLAPALDAGMILANPHEEWASVLIAADALVTDHGSTALYYAAPQDRPLVSVSRDCAELIPGSPMDVLLGHIPELGSAEAIEDAVRAYRPGTGRAAAQAAFAYQGSALNRLRGELYALVGLTPPVLGNPLRLLPDPAPAARAATAFDVHAEVTAEGARIVRHPAGMGPPGHHLAVEHGAATEQLTRSAGLLYRHSAPSTAAPADLSWSAGGWTRHVLAEYPGCRAAAAVRRDGPWLLDVRGHPQPYTVQVEPRPEGGRIARIDPAAAISAVHAWLITHRTKPAAPTVLTCHIGERSVRVLLRPATADETGREI</sequence>
<keyword evidence="1" id="KW-0648">Protein biosynthesis</keyword>
<proteinExistence type="predicted"/>
<keyword evidence="1" id="KW-0396">Initiation factor</keyword>
<dbReference type="PATRIC" id="fig|1240678.4.peg.100"/>
<dbReference type="GO" id="GO:0003743">
    <property type="term" value="F:translation initiation factor activity"/>
    <property type="evidence" value="ECO:0007669"/>
    <property type="project" value="UniProtKB-KW"/>
</dbReference>
<accession>A0A0D7CWG2</accession>
<dbReference type="AlphaFoldDB" id="A0A0D7CWG2"/>
<protein>
    <submittedName>
        <fullName evidence="1">Translation initiation factor 2</fullName>
    </submittedName>
</protein>
<dbReference type="Proteomes" id="UP000032458">
    <property type="component" value="Unassembled WGS sequence"/>
</dbReference>
<evidence type="ECO:0000313" key="1">
    <source>
        <dbReference type="EMBL" id="KIZ19692.1"/>
    </source>
</evidence>
<dbReference type="SUPFAM" id="SSF53756">
    <property type="entry name" value="UDP-Glycosyltransferase/glycogen phosphorylase"/>
    <property type="match status" value="1"/>
</dbReference>
<name>A0A0D7CWG2_9ACTN</name>
<evidence type="ECO:0000313" key="2">
    <source>
        <dbReference type="Proteomes" id="UP000032458"/>
    </source>
</evidence>